<feature type="domain" description="Signal transduction histidine kinase subgroup 3 dimerisation and phosphoacceptor" evidence="10">
    <location>
        <begin position="180"/>
        <end position="246"/>
    </location>
</feature>
<dbReference type="InterPro" id="IPR011712">
    <property type="entry name" value="Sig_transdc_His_kin_sub3_dim/P"/>
</dbReference>
<feature type="transmembrane region" description="Helical" evidence="9">
    <location>
        <begin position="60"/>
        <end position="89"/>
    </location>
</feature>
<keyword evidence="12" id="KW-1185">Reference proteome</keyword>
<evidence type="ECO:0000259" key="10">
    <source>
        <dbReference type="Pfam" id="PF07730"/>
    </source>
</evidence>
<proteinExistence type="predicted"/>
<gene>
    <name evidence="11" type="ORF">QE375_001169</name>
</gene>
<comment type="catalytic activity">
    <reaction evidence="1">
        <text>ATP + protein L-histidine = ADP + protein N-phospho-L-histidine.</text>
        <dbReference type="EC" id="2.7.13.3"/>
    </reaction>
</comment>
<comment type="caution">
    <text evidence="11">The sequence shown here is derived from an EMBL/GenBank/DDBJ whole genome shotgun (WGS) entry which is preliminary data.</text>
</comment>
<keyword evidence="7" id="KW-0067">ATP-binding</keyword>
<dbReference type="InterPro" id="IPR036890">
    <property type="entry name" value="HATPase_C_sf"/>
</dbReference>
<accession>A0ABU1HRA2</accession>
<evidence type="ECO:0000256" key="8">
    <source>
        <dbReference type="ARBA" id="ARBA00023012"/>
    </source>
</evidence>
<keyword evidence="6 11" id="KW-0418">Kinase</keyword>
<evidence type="ECO:0000313" key="12">
    <source>
        <dbReference type="Proteomes" id="UP001249291"/>
    </source>
</evidence>
<keyword evidence="4" id="KW-0808">Transferase</keyword>
<dbReference type="EMBL" id="JAVIZQ010000001">
    <property type="protein sequence ID" value="MDR6141615.1"/>
    <property type="molecule type" value="Genomic_DNA"/>
</dbReference>
<dbReference type="InterPro" id="IPR050482">
    <property type="entry name" value="Sensor_HK_TwoCompSys"/>
</dbReference>
<dbReference type="PANTHER" id="PTHR24421:SF10">
    <property type="entry name" value="NITRATE_NITRITE SENSOR PROTEIN NARQ"/>
    <property type="match status" value="1"/>
</dbReference>
<dbReference type="CDD" id="cd16917">
    <property type="entry name" value="HATPase_UhpB-NarQ-NarX-like"/>
    <property type="match status" value="1"/>
</dbReference>
<dbReference type="PANTHER" id="PTHR24421">
    <property type="entry name" value="NITRATE/NITRITE SENSOR PROTEIN NARX-RELATED"/>
    <property type="match status" value="1"/>
</dbReference>
<keyword evidence="5" id="KW-0547">Nucleotide-binding</keyword>
<sequence>MPTTREPRGGIRLNDVVVVALIVIFALLPFPDDTFRARGPLFVPALVAAAIMPFRRRWPLVVLAISLLCAVASAAAGTISPSALLAAAIGCYSAIDRRGRGIGLIAVAVSAAVVFLSNGWALAGDLLDSTALQFVLLVVLGGALGDAARSRREFAAAMIERAERAERNRDDEARRRVAEERVRIARDLHDVVAHQIAVISLNAGVASSALDSRPERAREALTTVRSASRTVLSDIGGLMSLLRSDALDDPEDRRPQSGLAQLDTLIDGFRRGGLRVDLRRQDDGFVLSPASDHAAYLVLQEALTNAHKHGLGGTATVALRIESAALHLTIVNPTRNVAPASPAPGNGLRGIQERLAAVRGAAHFGSDRGVFSLEAWIPVEGVDTP</sequence>
<dbReference type="Gene3D" id="3.30.565.10">
    <property type="entry name" value="Histidine kinase-like ATPase, C-terminal domain"/>
    <property type="match status" value="1"/>
</dbReference>
<name>A0ABU1HRA2_9MICO</name>
<feature type="transmembrane region" description="Helical" evidence="9">
    <location>
        <begin position="12"/>
        <end position="30"/>
    </location>
</feature>
<evidence type="ECO:0000256" key="3">
    <source>
        <dbReference type="ARBA" id="ARBA00022553"/>
    </source>
</evidence>
<reference evidence="11 12" key="1">
    <citation type="submission" date="2023-08" db="EMBL/GenBank/DDBJ databases">
        <title>Functional and genomic diversity of the sorghum phyllosphere microbiome.</title>
        <authorList>
            <person name="Shade A."/>
        </authorList>
    </citation>
    <scope>NUCLEOTIDE SEQUENCE [LARGE SCALE GENOMIC DNA]</scope>
    <source>
        <strain evidence="11 12">SORGH_AS_0445</strain>
    </source>
</reference>
<dbReference type="Proteomes" id="UP001249291">
    <property type="component" value="Unassembled WGS sequence"/>
</dbReference>
<keyword evidence="9" id="KW-1133">Transmembrane helix</keyword>
<dbReference type="Gene3D" id="1.20.5.1930">
    <property type="match status" value="1"/>
</dbReference>
<evidence type="ECO:0000256" key="9">
    <source>
        <dbReference type="SAM" id="Phobius"/>
    </source>
</evidence>
<dbReference type="EC" id="2.7.13.3" evidence="2"/>
<dbReference type="Pfam" id="PF07730">
    <property type="entry name" value="HisKA_3"/>
    <property type="match status" value="1"/>
</dbReference>
<evidence type="ECO:0000256" key="5">
    <source>
        <dbReference type="ARBA" id="ARBA00022741"/>
    </source>
</evidence>
<evidence type="ECO:0000313" key="11">
    <source>
        <dbReference type="EMBL" id="MDR6141615.1"/>
    </source>
</evidence>
<protein>
    <recommendedName>
        <fullName evidence="2">histidine kinase</fullName>
        <ecNumber evidence="2">2.7.13.3</ecNumber>
    </recommendedName>
</protein>
<evidence type="ECO:0000256" key="7">
    <source>
        <dbReference type="ARBA" id="ARBA00022840"/>
    </source>
</evidence>
<keyword evidence="3" id="KW-0597">Phosphoprotein</keyword>
<keyword evidence="9" id="KW-0812">Transmembrane</keyword>
<evidence type="ECO:0000256" key="4">
    <source>
        <dbReference type="ARBA" id="ARBA00022679"/>
    </source>
</evidence>
<dbReference type="GO" id="GO:0016301">
    <property type="term" value="F:kinase activity"/>
    <property type="evidence" value="ECO:0007669"/>
    <property type="project" value="UniProtKB-KW"/>
</dbReference>
<organism evidence="11 12">
    <name type="scientific">Microbacterium foliorum</name>
    <dbReference type="NCBI Taxonomy" id="104336"/>
    <lineage>
        <taxon>Bacteria</taxon>
        <taxon>Bacillati</taxon>
        <taxon>Actinomycetota</taxon>
        <taxon>Actinomycetes</taxon>
        <taxon>Micrococcales</taxon>
        <taxon>Microbacteriaceae</taxon>
        <taxon>Microbacterium</taxon>
    </lineage>
</organism>
<keyword evidence="9" id="KW-0472">Membrane</keyword>
<dbReference type="SUPFAM" id="SSF55874">
    <property type="entry name" value="ATPase domain of HSP90 chaperone/DNA topoisomerase II/histidine kinase"/>
    <property type="match status" value="1"/>
</dbReference>
<evidence type="ECO:0000256" key="1">
    <source>
        <dbReference type="ARBA" id="ARBA00000085"/>
    </source>
</evidence>
<dbReference type="RefSeq" id="WP_309688729.1">
    <property type="nucleotide sequence ID" value="NZ_JAVIZQ010000001.1"/>
</dbReference>
<evidence type="ECO:0000256" key="2">
    <source>
        <dbReference type="ARBA" id="ARBA00012438"/>
    </source>
</evidence>
<keyword evidence="8" id="KW-0902">Two-component regulatory system</keyword>
<feature type="transmembrane region" description="Helical" evidence="9">
    <location>
        <begin position="101"/>
        <end position="123"/>
    </location>
</feature>
<evidence type="ECO:0000256" key="6">
    <source>
        <dbReference type="ARBA" id="ARBA00022777"/>
    </source>
</evidence>